<organism evidence="2 3">
    <name type="scientific">Aureibaculum algae</name>
    <dbReference type="NCBI Taxonomy" id="2584122"/>
    <lineage>
        <taxon>Bacteria</taxon>
        <taxon>Pseudomonadati</taxon>
        <taxon>Bacteroidota</taxon>
        <taxon>Flavobacteriia</taxon>
        <taxon>Flavobacteriales</taxon>
        <taxon>Flavobacteriaceae</taxon>
        <taxon>Aureibaculum</taxon>
    </lineage>
</organism>
<dbReference type="InterPro" id="IPR007076">
    <property type="entry name" value="TfoX_N"/>
</dbReference>
<feature type="domain" description="TfoX N-terminal" evidence="1">
    <location>
        <begin position="23"/>
        <end position="109"/>
    </location>
</feature>
<evidence type="ECO:0000313" key="3">
    <source>
        <dbReference type="Proteomes" id="UP000306229"/>
    </source>
</evidence>
<keyword evidence="3" id="KW-1185">Reference proteome</keyword>
<evidence type="ECO:0000259" key="1">
    <source>
        <dbReference type="Pfam" id="PF04993"/>
    </source>
</evidence>
<dbReference type="RefSeq" id="WP_138948788.1">
    <property type="nucleotide sequence ID" value="NZ_CP040749.1"/>
</dbReference>
<name>A0A5B7TMV2_9FLAO</name>
<proteinExistence type="predicted"/>
<reference evidence="2 3" key="1">
    <citation type="submission" date="2019-05" db="EMBL/GenBank/DDBJ databases">
        <title>Algicella ahnfeltiae gen. nov., sp. nov., a novel marine bacterium of the family Flavobacteriaceae isolated from a red alga.</title>
        <authorList>
            <person name="Nedashkovskaya O.I."/>
            <person name="Kukhlevskiy A.D."/>
            <person name="Kim S.-G."/>
            <person name="Zhukova N.V."/>
            <person name="Mikhailov V.V."/>
        </authorList>
    </citation>
    <scope>NUCLEOTIDE SEQUENCE [LARGE SCALE GENOMIC DNA]</scope>
    <source>
        <strain evidence="2 3">10Alg115</strain>
    </source>
</reference>
<dbReference type="AlphaFoldDB" id="A0A5B7TMV2"/>
<protein>
    <submittedName>
        <fullName evidence="2">TfoX/Sxy family protein</fullName>
    </submittedName>
</protein>
<accession>A0A5B7TMV2</accession>
<dbReference type="OrthoDB" id="214902at2"/>
<evidence type="ECO:0000313" key="2">
    <source>
        <dbReference type="EMBL" id="QCX37865.1"/>
    </source>
</evidence>
<sequence>MAYDEHLGERINEILKTKNVSFNSKKMMGGLIFMVNEKMTCGIHIDKKYGDSLLMAKIGMEAYEEEIKKEVCLPMDFTGRPMKGYIFITPSGFDLDADLEYWIDKALDFNKIKK</sequence>
<dbReference type="Proteomes" id="UP000306229">
    <property type="component" value="Chromosome"/>
</dbReference>
<dbReference type="EMBL" id="CP040749">
    <property type="protein sequence ID" value="QCX37865.1"/>
    <property type="molecule type" value="Genomic_DNA"/>
</dbReference>
<dbReference type="KEGG" id="fbe:FF125_05220"/>
<dbReference type="SUPFAM" id="SSF159894">
    <property type="entry name" value="YgaC/TfoX-N like"/>
    <property type="match status" value="1"/>
</dbReference>
<dbReference type="Pfam" id="PF04993">
    <property type="entry name" value="TfoX_N"/>
    <property type="match status" value="1"/>
</dbReference>
<gene>
    <name evidence="2" type="ORF">FF125_05220</name>
</gene>